<keyword evidence="3 7" id="KW-0238">DNA-binding</keyword>
<dbReference type="Gene3D" id="1.10.150.130">
    <property type="match status" value="1"/>
</dbReference>
<gene>
    <name evidence="7" type="ORF">WKW82_27860</name>
</gene>
<organism evidence="7 8">
    <name type="scientific">Variovorax rhizosphaerae</name>
    <dbReference type="NCBI Taxonomy" id="1836200"/>
    <lineage>
        <taxon>Bacteria</taxon>
        <taxon>Pseudomonadati</taxon>
        <taxon>Pseudomonadota</taxon>
        <taxon>Betaproteobacteria</taxon>
        <taxon>Burkholderiales</taxon>
        <taxon>Comamonadaceae</taxon>
        <taxon>Variovorax</taxon>
    </lineage>
</organism>
<feature type="domain" description="Phage integrase central" evidence="6">
    <location>
        <begin position="142"/>
        <end position="230"/>
    </location>
</feature>
<evidence type="ECO:0000259" key="5">
    <source>
        <dbReference type="Pfam" id="PF13356"/>
    </source>
</evidence>
<dbReference type="PANTHER" id="PTHR30629">
    <property type="entry name" value="PROPHAGE INTEGRASE"/>
    <property type="match status" value="1"/>
</dbReference>
<name>A0ABU8WT18_9BURK</name>
<dbReference type="Pfam" id="PF13356">
    <property type="entry name" value="Arm-DNA-bind_3"/>
    <property type="match status" value="1"/>
</dbReference>
<dbReference type="EMBL" id="JBBKZT010000015">
    <property type="protein sequence ID" value="MEJ8850484.1"/>
    <property type="molecule type" value="Genomic_DNA"/>
</dbReference>
<feature type="domain" description="Integrase DNA-binding" evidence="5">
    <location>
        <begin position="8"/>
        <end position="89"/>
    </location>
</feature>
<keyword evidence="4" id="KW-0233">DNA recombination</keyword>
<comment type="caution">
    <text evidence="7">The sequence shown here is derived from an EMBL/GenBank/DDBJ whole genome shotgun (WGS) entry which is preliminary data.</text>
</comment>
<sequence>MGRGIEKLSDGEIKKAIKGPDALIGDGGGLWLQIRGENGASWIFRYERAGKMRSLGVGPLHTIDVTAARAKAKEHRLALHEGRDPAEERVALKRTAVSRAAGTAAAGKPFRQIASEYIELMAPGWKEKLVKRALAGGKEPPKKGSENQWRQSLGDYAYPIIGDMLPGEITTADVERVLVQKVKGKDGYDTTLWLGKNETADRVRGRIANILGAAMAKGLCPTVPNPAAWKDNFEHILPAPGDLKKTKPMESIDWVDLPATLDLIRARPGQGARALEMSILTVSRSDQLLMMKWDDLHDLGGALPYWLAEGEDTKNGLGHIVPLGSRALEIIRGQEKHDGCPYVFASQLRRDAPFTALSENAMRAVIDECGLRNKKGNKPTQHGLARACFRTWVHESTEFAREVCELIMAHTVGDKAERTYVRGPAMMRRRRVLDAWTRFCNGDPAVDELVTPPDAQPSATIAVPKRTRVAKATRVAEAA</sequence>
<evidence type="ECO:0000256" key="1">
    <source>
        <dbReference type="ARBA" id="ARBA00008857"/>
    </source>
</evidence>
<dbReference type="InterPro" id="IPR053876">
    <property type="entry name" value="Phage_int_M"/>
</dbReference>
<dbReference type="Gene3D" id="1.10.443.10">
    <property type="entry name" value="Intergrase catalytic core"/>
    <property type="match status" value="1"/>
</dbReference>
<dbReference type="Pfam" id="PF22022">
    <property type="entry name" value="Phage_int_M"/>
    <property type="match status" value="1"/>
</dbReference>
<dbReference type="InterPro" id="IPR010998">
    <property type="entry name" value="Integrase_recombinase_N"/>
</dbReference>
<dbReference type="Gene3D" id="3.30.160.390">
    <property type="entry name" value="Integrase, DNA-binding domain"/>
    <property type="match status" value="1"/>
</dbReference>
<dbReference type="Proteomes" id="UP001385892">
    <property type="component" value="Unassembled WGS sequence"/>
</dbReference>
<comment type="similarity">
    <text evidence="1">Belongs to the 'phage' integrase family.</text>
</comment>
<dbReference type="InterPro" id="IPR050808">
    <property type="entry name" value="Phage_Integrase"/>
</dbReference>
<dbReference type="InterPro" id="IPR013762">
    <property type="entry name" value="Integrase-like_cat_sf"/>
</dbReference>
<evidence type="ECO:0000313" key="8">
    <source>
        <dbReference type="Proteomes" id="UP001385892"/>
    </source>
</evidence>
<keyword evidence="2" id="KW-0229">DNA integration</keyword>
<dbReference type="RefSeq" id="WP_340345838.1">
    <property type="nucleotide sequence ID" value="NZ_JBBKZT010000015.1"/>
</dbReference>
<dbReference type="SUPFAM" id="SSF56349">
    <property type="entry name" value="DNA breaking-rejoining enzymes"/>
    <property type="match status" value="1"/>
</dbReference>
<dbReference type="InterPro" id="IPR025166">
    <property type="entry name" value="Integrase_DNA_bind_dom"/>
</dbReference>
<evidence type="ECO:0000259" key="6">
    <source>
        <dbReference type="Pfam" id="PF22022"/>
    </source>
</evidence>
<evidence type="ECO:0000256" key="2">
    <source>
        <dbReference type="ARBA" id="ARBA00022908"/>
    </source>
</evidence>
<dbReference type="InterPro" id="IPR011010">
    <property type="entry name" value="DNA_brk_join_enz"/>
</dbReference>
<dbReference type="PANTHER" id="PTHR30629:SF2">
    <property type="entry name" value="PROPHAGE INTEGRASE INTS-RELATED"/>
    <property type="match status" value="1"/>
</dbReference>
<accession>A0ABU8WT18</accession>
<evidence type="ECO:0000256" key="3">
    <source>
        <dbReference type="ARBA" id="ARBA00023125"/>
    </source>
</evidence>
<protein>
    <submittedName>
        <fullName evidence="7">Integrase arm-type DNA-binding domain-containing protein</fullName>
    </submittedName>
</protein>
<evidence type="ECO:0000256" key="4">
    <source>
        <dbReference type="ARBA" id="ARBA00023172"/>
    </source>
</evidence>
<proteinExistence type="inferred from homology"/>
<reference evidence="7 8" key="1">
    <citation type="submission" date="2024-03" db="EMBL/GenBank/DDBJ databases">
        <title>Novel species of the genus Variovorax.</title>
        <authorList>
            <person name="Liu Q."/>
            <person name="Xin Y.-H."/>
        </authorList>
    </citation>
    <scope>NUCLEOTIDE SEQUENCE [LARGE SCALE GENOMIC DNA]</scope>
    <source>
        <strain evidence="7 8">KACC 18900</strain>
    </source>
</reference>
<dbReference type="GO" id="GO:0003677">
    <property type="term" value="F:DNA binding"/>
    <property type="evidence" value="ECO:0007669"/>
    <property type="project" value="UniProtKB-KW"/>
</dbReference>
<keyword evidence="8" id="KW-1185">Reference proteome</keyword>
<evidence type="ECO:0000313" key="7">
    <source>
        <dbReference type="EMBL" id="MEJ8850484.1"/>
    </source>
</evidence>
<dbReference type="InterPro" id="IPR038488">
    <property type="entry name" value="Integrase_DNA-bd_sf"/>
</dbReference>